<protein>
    <submittedName>
        <fullName evidence="1">Uncharacterized protein</fullName>
    </submittedName>
</protein>
<dbReference type="EMBL" id="KF540235">
    <property type="protein sequence ID" value="AIF26501.1"/>
    <property type="molecule type" value="Genomic_DNA"/>
</dbReference>
<dbReference type="AlphaFoldDB" id="A0A0H3U7R2"/>
<evidence type="ECO:0000313" key="1">
    <source>
        <dbReference type="EMBL" id="AIF26501.1"/>
    </source>
</evidence>
<organism evidence="1">
    <name type="scientific">uncultured bacterium fosmid pJB39A3</name>
    <dbReference type="NCBI Taxonomy" id="1478063"/>
    <lineage>
        <taxon>Bacteria</taxon>
        <taxon>environmental samples</taxon>
    </lineage>
</organism>
<proteinExistence type="predicted"/>
<name>A0A0H3U7R2_9BACT</name>
<sequence>MRDLHAVSTSDLNKFWYCANMRNGIASTFQEDSGENNIYHGRVFVEMAGDQLTSEDKFKLYIDTSDATGGSIVGDDTGHLLSAARVGLKVEDAEPIIIHFEDGDAKSDINTKVDGQLVEAGQVIGPNGQTVTDPSEELDEYQLDSSEDPIAVPNKSIATLTANEPVQIDVYFYLEGCDPNCIEDIETNEAKLHLAFYAIAE</sequence>
<reference evidence="1" key="1">
    <citation type="submission" date="2013-08" db="EMBL/GenBank/DDBJ databases">
        <title>Comparison of modified E. coli strains.</title>
        <authorList>
            <person name="Juergensen J."/>
            <person name="Bonge A."/>
            <person name="Streit W.R."/>
        </authorList>
    </citation>
    <scope>NUCLEOTIDE SEQUENCE</scope>
</reference>
<accession>A0A0H3U7R2</accession>